<dbReference type="InterPro" id="IPR002750">
    <property type="entry name" value="CobE/GbiG_C"/>
</dbReference>
<name>A0A7J0C1V0_9ACTN</name>
<dbReference type="EMBL" id="BLWC01000001">
    <property type="protein sequence ID" value="GFM96368.1"/>
    <property type="molecule type" value="Genomic_DNA"/>
</dbReference>
<evidence type="ECO:0000313" key="3">
    <source>
        <dbReference type="Proteomes" id="UP000498980"/>
    </source>
</evidence>
<dbReference type="Pfam" id="PF01890">
    <property type="entry name" value="CbiG_C"/>
    <property type="match status" value="1"/>
</dbReference>
<dbReference type="InterPro" id="IPR052553">
    <property type="entry name" value="CbiG_hydrolase"/>
</dbReference>
<dbReference type="AlphaFoldDB" id="A0A7J0C1V0"/>
<reference evidence="2 3" key="1">
    <citation type="submission" date="2020-05" db="EMBL/GenBank/DDBJ databases">
        <title>Whole genome shotgun sequence of Streptomyces fulvorobeus NBRC 15897.</title>
        <authorList>
            <person name="Komaki H."/>
            <person name="Tamura T."/>
        </authorList>
    </citation>
    <scope>NUCLEOTIDE SEQUENCE [LARGE SCALE GENOMIC DNA]</scope>
    <source>
        <strain evidence="2 3">NBRC 15897</strain>
    </source>
</reference>
<keyword evidence="3" id="KW-1185">Reference proteome</keyword>
<dbReference type="Gene3D" id="3.30.420.180">
    <property type="entry name" value="CobE/GbiG C-terminal domain"/>
    <property type="match status" value="1"/>
</dbReference>
<dbReference type="PANTHER" id="PTHR37477:SF1">
    <property type="entry name" value="COBALT-PRECORRIN-5A HYDROLASE"/>
    <property type="match status" value="1"/>
</dbReference>
<dbReference type="Proteomes" id="UP000498980">
    <property type="component" value="Unassembled WGS sequence"/>
</dbReference>
<accession>A0A7J0C1V0</accession>
<proteinExistence type="predicted"/>
<gene>
    <name evidence="2" type="ORF">Sfulv_11790</name>
</gene>
<organism evidence="2 3">
    <name type="scientific">Streptomyces fulvorobeus</name>
    <dbReference type="NCBI Taxonomy" id="284028"/>
    <lineage>
        <taxon>Bacteria</taxon>
        <taxon>Bacillati</taxon>
        <taxon>Actinomycetota</taxon>
        <taxon>Actinomycetes</taxon>
        <taxon>Kitasatosporales</taxon>
        <taxon>Streptomycetaceae</taxon>
        <taxon>Streptomyces</taxon>
    </lineage>
</organism>
<comment type="caution">
    <text evidence="2">The sequence shown here is derived from an EMBL/GenBank/DDBJ whole genome shotgun (WGS) entry which is preliminary data.</text>
</comment>
<dbReference type="GO" id="GO:0009236">
    <property type="term" value="P:cobalamin biosynthetic process"/>
    <property type="evidence" value="ECO:0007669"/>
    <property type="project" value="InterPro"/>
</dbReference>
<dbReference type="PANTHER" id="PTHR37477">
    <property type="entry name" value="COBALT-PRECORRIN-5A HYDROLASE"/>
    <property type="match status" value="1"/>
</dbReference>
<protein>
    <recommendedName>
        <fullName evidence="1">CobE/GbiG C-terminal domain-containing protein</fullName>
    </recommendedName>
</protein>
<sequence length="180" mass="18041">MTSPASLVVGVGARRGAPADEVLELIAATLRTAGLDAAEVVELATVDSKADEPGIVGAAAGLGVPVRAHRARELARVRVPHPSGTVRDATGTPSVAEAAALIGGGELLVPKRKSAPGAGGISSVTCAVVRRPVAESMSAPPVTYGPEPFTMAAMNPPRRTSTSAGPTCATTVTRRYAATI</sequence>
<evidence type="ECO:0000259" key="1">
    <source>
        <dbReference type="Pfam" id="PF01890"/>
    </source>
</evidence>
<dbReference type="SUPFAM" id="SSF159664">
    <property type="entry name" value="CobE/GbiG C-terminal domain-like"/>
    <property type="match status" value="1"/>
</dbReference>
<dbReference type="InterPro" id="IPR036518">
    <property type="entry name" value="CobE/GbiG_C_sf"/>
</dbReference>
<feature type="domain" description="CobE/GbiG C-terminal" evidence="1">
    <location>
        <begin position="7"/>
        <end position="128"/>
    </location>
</feature>
<evidence type="ECO:0000313" key="2">
    <source>
        <dbReference type="EMBL" id="GFM96368.1"/>
    </source>
</evidence>